<feature type="region of interest" description="Disordered" evidence="1">
    <location>
        <begin position="38"/>
        <end position="60"/>
    </location>
</feature>
<organism evidence="2 3">
    <name type="scientific">Seminavis robusta</name>
    <dbReference type="NCBI Taxonomy" id="568900"/>
    <lineage>
        <taxon>Eukaryota</taxon>
        <taxon>Sar</taxon>
        <taxon>Stramenopiles</taxon>
        <taxon>Ochrophyta</taxon>
        <taxon>Bacillariophyta</taxon>
        <taxon>Bacillariophyceae</taxon>
        <taxon>Bacillariophycidae</taxon>
        <taxon>Naviculales</taxon>
        <taxon>Naviculaceae</taxon>
        <taxon>Seminavis</taxon>
    </lineage>
</organism>
<protein>
    <submittedName>
        <fullName evidence="2">Uncharacterized protein</fullName>
    </submittedName>
</protein>
<evidence type="ECO:0000313" key="3">
    <source>
        <dbReference type="Proteomes" id="UP001153069"/>
    </source>
</evidence>
<dbReference type="AlphaFoldDB" id="A0A9N8EA09"/>
<gene>
    <name evidence="2" type="ORF">SEMRO_712_G191280.1</name>
</gene>
<sequence length="90" mass="10537">MLVDPRDVEQELYKIEYIEGTNEAVLYKPAFPAPIRKDATEYDPRQPNDQVKTGHKVARSSYERLAPEERYRKVILRWDDDVKLTESPSA</sequence>
<dbReference type="Proteomes" id="UP001153069">
    <property type="component" value="Unassembled WGS sequence"/>
</dbReference>
<keyword evidence="3" id="KW-1185">Reference proteome</keyword>
<reference evidence="2" key="1">
    <citation type="submission" date="2020-06" db="EMBL/GenBank/DDBJ databases">
        <authorList>
            <consortium name="Plant Systems Biology data submission"/>
        </authorList>
    </citation>
    <scope>NUCLEOTIDE SEQUENCE</scope>
    <source>
        <strain evidence="2">D6</strain>
    </source>
</reference>
<evidence type="ECO:0000313" key="2">
    <source>
        <dbReference type="EMBL" id="CAB9515384.1"/>
    </source>
</evidence>
<proteinExistence type="predicted"/>
<evidence type="ECO:0000256" key="1">
    <source>
        <dbReference type="SAM" id="MobiDB-lite"/>
    </source>
</evidence>
<name>A0A9N8EA09_9STRA</name>
<dbReference type="EMBL" id="CAICTM010000711">
    <property type="protein sequence ID" value="CAB9515384.1"/>
    <property type="molecule type" value="Genomic_DNA"/>
</dbReference>
<accession>A0A9N8EA09</accession>
<comment type="caution">
    <text evidence="2">The sequence shown here is derived from an EMBL/GenBank/DDBJ whole genome shotgun (WGS) entry which is preliminary data.</text>
</comment>